<evidence type="ECO:0000256" key="1">
    <source>
        <dbReference type="ARBA" id="ARBA00005118"/>
    </source>
</evidence>
<dbReference type="InterPro" id="IPR001048">
    <property type="entry name" value="Asp/Glu/Uridylate_kinase"/>
</dbReference>
<dbReference type="PIRSF" id="PIRSF000723">
    <property type="entry name" value="Carbamate_kin"/>
    <property type="match status" value="1"/>
</dbReference>
<keyword evidence="12" id="KW-1185">Reference proteome</keyword>
<dbReference type="GO" id="GO:0005829">
    <property type="term" value="C:cytosol"/>
    <property type="evidence" value="ECO:0007669"/>
    <property type="project" value="TreeGrafter"/>
</dbReference>
<name>A0A498R2U4_9FIRM</name>
<dbReference type="SUPFAM" id="SSF53633">
    <property type="entry name" value="Carbamate kinase-like"/>
    <property type="match status" value="1"/>
</dbReference>
<dbReference type="NCBIfam" id="NF009007">
    <property type="entry name" value="PRK12352.1"/>
    <property type="match status" value="1"/>
</dbReference>
<evidence type="ECO:0000313" key="11">
    <source>
        <dbReference type="EMBL" id="VBB05711.1"/>
    </source>
</evidence>
<dbReference type="Gene3D" id="3.40.1160.10">
    <property type="entry name" value="Acetylglutamate kinase-like"/>
    <property type="match status" value="1"/>
</dbReference>
<reference evidence="11 12" key="1">
    <citation type="submission" date="2018-06" db="EMBL/GenBank/DDBJ databases">
        <authorList>
            <person name="Strepis N."/>
        </authorList>
    </citation>
    <scope>NUCLEOTIDE SEQUENCE [LARGE SCALE GENOMIC DNA]</scope>
    <source>
        <strain evidence="11">LUCI</strain>
    </source>
</reference>
<accession>A0A498R2U4</accession>
<dbReference type="EMBL" id="UPPP01000058">
    <property type="protein sequence ID" value="VBB05711.1"/>
    <property type="molecule type" value="Genomic_DNA"/>
</dbReference>
<evidence type="ECO:0000256" key="5">
    <source>
        <dbReference type="ARBA" id="ARBA00022679"/>
    </source>
</evidence>
<dbReference type="PANTHER" id="PTHR30409:SF1">
    <property type="entry name" value="CARBAMATE KINASE-RELATED"/>
    <property type="match status" value="1"/>
</dbReference>
<feature type="domain" description="Aspartate/glutamate/uridylate kinase" evidence="10">
    <location>
        <begin position="1"/>
        <end position="284"/>
    </location>
</feature>
<evidence type="ECO:0000256" key="2">
    <source>
        <dbReference type="ARBA" id="ARBA00011066"/>
    </source>
</evidence>
<dbReference type="NCBIfam" id="TIGR00746">
    <property type="entry name" value="arcC"/>
    <property type="match status" value="1"/>
</dbReference>
<dbReference type="Proteomes" id="UP000277811">
    <property type="component" value="Unassembled WGS sequence"/>
</dbReference>
<comment type="pathway">
    <text evidence="1">Metabolic intermediate metabolism; carbamoyl phosphate degradation; CO(2) and NH(3) from carbamoyl phosphate: step 1/1.</text>
</comment>
<dbReference type="PANTHER" id="PTHR30409">
    <property type="entry name" value="CARBAMATE KINASE"/>
    <property type="match status" value="1"/>
</dbReference>
<dbReference type="AlphaFoldDB" id="A0A498R2U4"/>
<proteinExistence type="inferred from homology"/>
<organism evidence="11 12">
    <name type="scientific">Lucifera butyrica</name>
    <dbReference type="NCBI Taxonomy" id="1351585"/>
    <lineage>
        <taxon>Bacteria</taxon>
        <taxon>Bacillati</taxon>
        <taxon>Bacillota</taxon>
        <taxon>Negativicutes</taxon>
        <taxon>Veillonellales</taxon>
        <taxon>Veillonellaceae</taxon>
        <taxon>Lucifera</taxon>
    </lineage>
</organism>
<dbReference type="CDD" id="cd04235">
    <property type="entry name" value="AAK_CK"/>
    <property type="match status" value="1"/>
</dbReference>
<dbReference type="Pfam" id="PF00696">
    <property type="entry name" value="AA_kinase"/>
    <property type="match status" value="1"/>
</dbReference>
<comment type="catalytic activity">
    <reaction evidence="7">
        <text>hydrogencarbonate + NH4(+) + ATP = carbamoyl phosphate + ADP + H2O + H(+)</text>
        <dbReference type="Rhea" id="RHEA:10152"/>
        <dbReference type="ChEBI" id="CHEBI:15377"/>
        <dbReference type="ChEBI" id="CHEBI:15378"/>
        <dbReference type="ChEBI" id="CHEBI:17544"/>
        <dbReference type="ChEBI" id="CHEBI:28938"/>
        <dbReference type="ChEBI" id="CHEBI:30616"/>
        <dbReference type="ChEBI" id="CHEBI:58228"/>
        <dbReference type="ChEBI" id="CHEBI:456216"/>
        <dbReference type="EC" id="2.7.2.2"/>
    </reaction>
</comment>
<dbReference type="PRINTS" id="PR01469">
    <property type="entry name" value="CARBMTKINASE"/>
</dbReference>
<evidence type="ECO:0000256" key="8">
    <source>
        <dbReference type="NCBIfam" id="TIGR00746"/>
    </source>
</evidence>
<evidence type="ECO:0000313" key="12">
    <source>
        <dbReference type="Proteomes" id="UP000277811"/>
    </source>
</evidence>
<gene>
    <name evidence="11" type="ORF">LUCI_0922</name>
</gene>
<protein>
    <recommendedName>
        <fullName evidence="3 8">Carbamate kinase</fullName>
    </recommendedName>
</protein>
<dbReference type="RefSeq" id="WP_122626688.1">
    <property type="nucleotide sequence ID" value="NZ_UPPP01000058.1"/>
</dbReference>
<evidence type="ECO:0000256" key="9">
    <source>
        <dbReference type="PIRNR" id="PIRNR000723"/>
    </source>
</evidence>
<evidence type="ECO:0000256" key="3">
    <source>
        <dbReference type="ARBA" id="ARBA00013070"/>
    </source>
</evidence>
<evidence type="ECO:0000256" key="6">
    <source>
        <dbReference type="ARBA" id="ARBA00022777"/>
    </source>
</evidence>
<sequence>MKLIVALGGNALQANGQPATAAAQLAVVKETVVYLADLIAGGSQLVLVHGNGPQVGRLVLQNEYARSVTPAMPLDVCGAMSQGLIGYHLQQALREELKRRRIEKPVVTLLTQVVVDRNDAGFQNPTKPIGPFYTKEEAEVLQREQGYVMVNDAGRGYRRVVASPEPQQIVELESIKELVDAGEVVVTVGGGGIPVVEEGGRLAGVAAVIDKDLAAARLAADLDADALVILTAVEQVAVHFGKPDQKNLAQMSLEEAEKYIAEGQFAPGSMLPKVKAAMQFVASKPGRQALIASLAKAKEALEGRSGTRIVP</sequence>
<evidence type="ECO:0000256" key="4">
    <source>
        <dbReference type="ARBA" id="ARBA00022503"/>
    </source>
</evidence>
<dbReference type="UniPathway" id="UPA00996">
    <property type="reaction ID" value="UER00366"/>
</dbReference>
<keyword evidence="5 9" id="KW-0808">Transferase</keyword>
<keyword evidence="4" id="KW-0056">Arginine metabolism</keyword>
<dbReference type="GO" id="GO:0019546">
    <property type="term" value="P:L-arginine deiminase pathway"/>
    <property type="evidence" value="ECO:0007669"/>
    <property type="project" value="TreeGrafter"/>
</dbReference>
<comment type="similarity">
    <text evidence="2 9">Belongs to the carbamate kinase family.</text>
</comment>
<dbReference type="GO" id="GO:0008804">
    <property type="term" value="F:carbamate kinase activity"/>
    <property type="evidence" value="ECO:0007669"/>
    <property type="project" value="UniProtKB-UniRule"/>
</dbReference>
<dbReference type="InterPro" id="IPR003964">
    <property type="entry name" value="Carb_kinase"/>
</dbReference>
<evidence type="ECO:0000259" key="10">
    <source>
        <dbReference type="Pfam" id="PF00696"/>
    </source>
</evidence>
<dbReference type="OrthoDB" id="9766717at2"/>
<evidence type="ECO:0000256" key="7">
    <source>
        <dbReference type="ARBA" id="ARBA00048467"/>
    </source>
</evidence>
<dbReference type="InterPro" id="IPR036393">
    <property type="entry name" value="AceGlu_kinase-like_sf"/>
</dbReference>
<keyword evidence="6 9" id="KW-0418">Kinase</keyword>
<dbReference type="FunFam" id="3.40.1160.10:FF:000007">
    <property type="entry name" value="Carbamate kinase"/>
    <property type="match status" value="1"/>
</dbReference>